<accession>A0ACB9LL28</accession>
<comment type="caution">
    <text evidence="1">The sequence shown here is derived from an EMBL/GenBank/DDBJ whole genome shotgun (WGS) entry which is preliminary data.</text>
</comment>
<proteinExistence type="predicted"/>
<evidence type="ECO:0000313" key="2">
    <source>
        <dbReference type="Proteomes" id="UP001057402"/>
    </source>
</evidence>
<evidence type="ECO:0000313" key="1">
    <source>
        <dbReference type="EMBL" id="KAI4312009.1"/>
    </source>
</evidence>
<reference evidence="2" key="1">
    <citation type="journal article" date="2023" name="Front. Plant Sci.">
        <title>Chromosomal-level genome assembly of Melastoma candidum provides insights into trichome evolution.</title>
        <authorList>
            <person name="Zhong Y."/>
            <person name="Wu W."/>
            <person name="Sun C."/>
            <person name="Zou P."/>
            <person name="Liu Y."/>
            <person name="Dai S."/>
            <person name="Zhou R."/>
        </authorList>
    </citation>
    <scope>NUCLEOTIDE SEQUENCE [LARGE SCALE GENOMIC DNA]</scope>
</reference>
<sequence>MLTLSSTPFVEKRSMKGFKTNCDGSSLQNAPVLKEKDPSSAICSGHARFSFSSLHCCTAALCTLFRLQCPATHMKLHLLVEQNPKATTDHLLDPKLRHPFLIPWKYFISFLMRAPIVPWVPTTRPPLRGSICNPILLGFALPSVEVLYIWSGLKKEEKPGLIT</sequence>
<dbReference type="Proteomes" id="UP001057402">
    <property type="component" value="Chromosome 11"/>
</dbReference>
<keyword evidence="2" id="KW-1185">Reference proteome</keyword>
<name>A0ACB9LL28_9MYRT</name>
<dbReference type="EMBL" id="CM042890">
    <property type="protein sequence ID" value="KAI4312009.1"/>
    <property type="molecule type" value="Genomic_DNA"/>
</dbReference>
<protein>
    <submittedName>
        <fullName evidence="1">Uncharacterized protein</fullName>
    </submittedName>
</protein>
<gene>
    <name evidence="1" type="ORF">MLD38_036868</name>
</gene>
<organism evidence="1 2">
    <name type="scientific">Melastoma candidum</name>
    <dbReference type="NCBI Taxonomy" id="119954"/>
    <lineage>
        <taxon>Eukaryota</taxon>
        <taxon>Viridiplantae</taxon>
        <taxon>Streptophyta</taxon>
        <taxon>Embryophyta</taxon>
        <taxon>Tracheophyta</taxon>
        <taxon>Spermatophyta</taxon>
        <taxon>Magnoliopsida</taxon>
        <taxon>eudicotyledons</taxon>
        <taxon>Gunneridae</taxon>
        <taxon>Pentapetalae</taxon>
        <taxon>rosids</taxon>
        <taxon>malvids</taxon>
        <taxon>Myrtales</taxon>
        <taxon>Melastomataceae</taxon>
        <taxon>Melastomatoideae</taxon>
        <taxon>Melastomateae</taxon>
        <taxon>Melastoma</taxon>
    </lineage>
</organism>